<dbReference type="InterPro" id="IPR037401">
    <property type="entry name" value="SnoaL-like"/>
</dbReference>
<dbReference type="AlphaFoldDB" id="A0A508WVU7"/>
<evidence type="ECO:0000313" key="3">
    <source>
        <dbReference type="Proteomes" id="UP000507954"/>
    </source>
</evidence>
<dbReference type="Proteomes" id="UP000507954">
    <property type="component" value="Unassembled WGS sequence"/>
</dbReference>
<dbReference type="Pfam" id="PF12680">
    <property type="entry name" value="SnoaL_2"/>
    <property type="match status" value="1"/>
</dbReference>
<organism evidence="2 3">
    <name type="scientific">Sinorhizobium medicae</name>
    <dbReference type="NCBI Taxonomy" id="110321"/>
    <lineage>
        <taxon>Bacteria</taxon>
        <taxon>Pseudomonadati</taxon>
        <taxon>Pseudomonadota</taxon>
        <taxon>Alphaproteobacteria</taxon>
        <taxon>Hyphomicrobiales</taxon>
        <taxon>Rhizobiaceae</taxon>
        <taxon>Sinorhizobium/Ensifer group</taxon>
        <taxon>Sinorhizobium</taxon>
    </lineage>
</organism>
<dbReference type="InterPro" id="IPR032710">
    <property type="entry name" value="NTF2-like_dom_sf"/>
</dbReference>
<dbReference type="NCBIfam" id="TIGR02096">
    <property type="entry name" value="ketosteroid isomerase-related protein"/>
    <property type="match status" value="1"/>
</dbReference>
<dbReference type="Gene3D" id="3.10.450.50">
    <property type="match status" value="1"/>
</dbReference>
<protein>
    <recommendedName>
        <fullName evidence="1">SnoaL-like domain-containing protein</fullName>
    </recommendedName>
</protein>
<dbReference type="SUPFAM" id="SSF54427">
    <property type="entry name" value="NTF2-like"/>
    <property type="match status" value="1"/>
</dbReference>
<dbReference type="EMBL" id="CABFNB010000092">
    <property type="protein sequence ID" value="VTZ61325.1"/>
    <property type="molecule type" value="Genomic_DNA"/>
</dbReference>
<reference evidence="2 3" key="1">
    <citation type="submission" date="2019-06" db="EMBL/GenBank/DDBJ databases">
        <authorList>
            <person name="Le Quere A."/>
            <person name="Colella S."/>
        </authorList>
    </citation>
    <scope>NUCLEOTIDE SEQUENCE [LARGE SCALE GENOMIC DNA]</scope>
    <source>
        <strain evidence="2">EmedicaeMD41</strain>
    </source>
</reference>
<evidence type="ECO:0000313" key="2">
    <source>
        <dbReference type="EMBL" id="VTZ61325.1"/>
    </source>
</evidence>
<proteinExistence type="predicted"/>
<accession>A0A508WVU7</accession>
<sequence length="144" mass="16045">MEAGPVSEEKMTDAQTIASRFMEALNDRDFDALSRLVDEDVAFDSLSGERTLGAGSLRSWMMNYLRHFDESLSDIVLMRDAAGQRVAADTTARGTYRETLAGFPDASGQAYSIASVFVFEIEDGLITRLSQYRNIRLFERELAG</sequence>
<name>A0A508WVU7_9HYPH</name>
<gene>
    <name evidence="2" type="ORF">EMEDMD4_270101</name>
</gene>
<dbReference type="InterPro" id="IPR011721">
    <property type="entry name" value="CHP02096"/>
</dbReference>
<evidence type="ECO:0000259" key="1">
    <source>
        <dbReference type="Pfam" id="PF12680"/>
    </source>
</evidence>
<feature type="domain" description="SnoaL-like" evidence="1">
    <location>
        <begin position="19"/>
        <end position="128"/>
    </location>
</feature>